<dbReference type="AlphaFoldDB" id="A0A399EID9"/>
<evidence type="ECO:0000313" key="2">
    <source>
        <dbReference type="Proteomes" id="UP000265715"/>
    </source>
</evidence>
<name>A0A399EID9_9DEIN</name>
<dbReference type="RefSeq" id="WP_147372757.1">
    <property type="nucleotide sequence ID" value="NZ_QXDL01000107.1"/>
</dbReference>
<dbReference type="InterPro" id="IPR010994">
    <property type="entry name" value="RuvA_2-like"/>
</dbReference>
<evidence type="ECO:0008006" key="3">
    <source>
        <dbReference type="Google" id="ProtNLM"/>
    </source>
</evidence>
<protein>
    <recommendedName>
        <fullName evidence="3">Helix-hairpin-helix motif protein</fullName>
    </recommendedName>
</protein>
<organism evidence="1 2">
    <name type="scientific">Calidithermus terrae</name>
    <dbReference type="NCBI Taxonomy" id="1408545"/>
    <lineage>
        <taxon>Bacteria</taxon>
        <taxon>Thermotogati</taxon>
        <taxon>Deinococcota</taxon>
        <taxon>Deinococci</taxon>
        <taxon>Thermales</taxon>
        <taxon>Thermaceae</taxon>
        <taxon>Calidithermus</taxon>
    </lineage>
</organism>
<dbReference type="EMBL" id="QXDL01000107">
    <property type="protein sequence ID" value="RIH82839.1"/>
    <property type="molecule type" value="Genomic_DNA"/>
</dbReference>
<evidence type="ECO:0000313" key="1">
    <source>
        <dbReference type="EMBL" id="RIH82839.1"/>
    </source>
</evidence>
<sequence>MPRSRLSGLLGGVMLGLAQIFTPVRTVRPTPPEQGFTLPPDLNTCSLEDLLELGLEPELAGRILAHRPSLSLRHLASQFPEVEARVWEGLEGRVRF</sequence>
<comment type="caution">
    <text evidence="1">The sequence shown here is derived from an EMBL/GenBank/DDBJ whole genome shotgun (WGS) entry which is preliminary data.</text>
</comment>
<keyword evidence="2" id="KW-1185">Reference proteome</keyword>
<accession>A0A399EID9</accession>
<dbReference type="SUPFAM" id="SSF47781">
    <property type="entry name" value="RuvA domain 2-like"/>
    <property type="match status" value="1"/>
</dbReference>
<gene>
    <name evidence="1" type="ORF">Mterra_02502</name>
</gene>
<proteinExistence type="predicted"/>
<reference evidence="1 2" key="1">
    <citation type="submission" date="2018-08" db="EMBL/GenBank/DDBJ databases">
        <title>Meiothermus terrae DSM 26712 genome sequencing project.</title>
        <authorList>
            <person name="Da Costa M.S."/>
            <person name="Albuquerque L."/>
            <person name="Raposo P."/>
            <person name="Froufe H.J.C."/>
            <person name="Barroso C.S."/>
            <person name="Egas C."/>
        </authorList>
    </citation>
    <scope>NUCLEOTIDE SEQUENCE [LARGE SCALE GENOMIC DNA]</scope>
    <source>
        <strain evidence="1 2">DSM 26712</strain>
    </source>
</reference>
<dbReference type="Proteomes" id="UP000265715">
    <property type="component" value="Unassembled WGS sequence"/>
</dbReference>